<dbReference type="EMBL" id="CAXLJM020000109">
    <property type="protein sequence ID" value="CAL8135714.1"/>
    <property type="molecule type" value="Genomic_DNA"/>
</dbReference>
<protein>
    <recommendedName>
        <fullName evidence="2">Protein kinase domain-containing protein</fullName>
    </recommendedName>
</protein>
<evidence type="ECO:0000259" key="2">
    <source>
        <dbReference type="PROSITE" id="PS50011"/>
    </source>
</evidence>
<feature type="compositionally biased region" description="Low complexity" evidence="1">
    <location>
        <begin position="107"/>
        <end position="118"/>
    </location>
</feature>
<sequence length="176" mass="19629">MKEKTEADNVNIVNLFRWADWEEGWDISYHFAMELALCDLGSRVKHVNQLRDCNDDQFKVEQSKLPGFIYGAAKGLSWIHNSRILHRDVKPGNVLIFETSSGQQIAKSPPKSSSPTSSIETDNSNHYPSDFAHSSRQTSMVTGNTNAMKRVTLSSTDDDDNSVPPPVTGLKRSESS</sequence>
<dbReference type="PROSITE" id="PS00108">
    <property type="entry name" value="PROTEIN_KINASE_ST"/>
    <property type="match status" value="1"/>
</dbReference>
<feature type="compositionally biased region" description="Polar residues" evidence="1">
    <location>
        <begin position="119"/>
        <end position="155"/>
    </location>
</feature>
<keyword evidence="4" id="KW-1185">Reference proteome</keyword>
<dbReference type="InterPro" id="IPR011009">
    <property type="entry name" value="Kinase-like_dom_sf"/>
</dbReference>
<proteinExistence type="predicted"/>
<evidence type="ECO:0000256" key="1">
    <source>
        <dbReference type="SAM" id="MobiDB-lite"/>
    </source>
</evidence>
<organism evidence="3 4">
    <name type="scientific">Orchesella dallaii</name>
    <dbReference type="NCBI Taxonomy" id="48710"/>
    <lineage>
        <taxon>Eukaryota</taxon>
        <taxon>Metazoa</taxon>
        <taxon>Ecdysozoa</taxon>
        <taxon>Arthropoda</taxon>
        <taxon>Hexapoda</taxon>
        <taxon>Collembola</taxon>
        <taxon>Entomobryomorpha</taxon>
        <taxon>Entomobryoidea</taxon>
        <taxon>Orchesellidae</taxon>
        <taxon>Orchesellinae</taxon>
        <taxon>Orchesella</taxon>
    </lineage>
</organism>
<evidence type="ECO:0000313" key="4">
    <source>
        <dbReference type="Proteomes" id="UP001642540"/>
    </source>
</evidence>
<dbReference type="Proteomes" id="UP001642540">
    <property type="component" value="Unassembled WGS sequence"/>
</dbReference>
<feature type="region of interest" description="Disordered" evidence="1">
    <location>
        <begin position="100"/>
        <end position="176"/>
    </location>
</feature>
<reference evidence="3 4" key="1">
    <citation type="submission" date="2024-08" db="EMBL/GenBank/DDBJ databases">
        <authorList>
            <person name="Cucini C."/>
            <person name="Frati F."/>
        </authorList>
    </citation>
    <scope>NUCLEOTIDE SEQUENCE [LARGE SCALE GENOMIC DNA]</scope>
</reference>
<dbReference type="Gene3D" id="1.10.510.10">
    <property type="entry name" value="Transferase(Phosphotransferase) domain 1"/>
    <property type="match status" value="1"/>
</dbReference>
<comment type="caution">
    <text evidence="3">The sequence shown here is derived from an EMBL/GenBank/DDBJ whole genome shotgun (WGS) entry which is preliminary data.</text>
</comment>
<dbReference type="PROSITE" id="PS50011">
    <property type="entry name" value="PROTEIN_KINASE_DOM"/>
    <property type="match status" value="1"/>
</dbReference>
<dbReference type="InterPro" id="IPR000719">
    <property type="entry name" value="Prot_kinase_dom"/>
</dbReference>
<feature type="domain" description="Protein kinase" evidence="2">
    <location>
        <begin position="1"/>
        <end position="176"/>
    </location>
</feature>
<dbReference type="InterPro" id="IPR008271">
    <property type="entry name" value="Ser/Thr_kinase_AS"/>
</dbReference>
<evidence type="ECO:0000313" key="3">
    <source>
        <dbReference type="EMBL" id="CAL8135714.1"/>
    </source>
</evidence>
<dbReference type="SUPFAM" id="SSF56112">
    <property type="entry name" value="Protein kinase-like (PK-like)"/>
    <property type="match status" value="1"/>
</dbReference>
<name>A0ABP1RTX9_9HEXA</name>
<dbReference type="Pfam" id="PF00069">
    <property type="entry name" value="Pkinase"/>
    <property type="match status" value="1"/>
</dbReference>
<accession>A0ABP1RTX9</accession>
<gene>
    <name evidence="3" type="ORF">ODALV1_LOCUS26105</name>
</gene>